<organism evidence="1 2">
    <name type="scientific">Aureliella helgolandensis</name>
    <dbReference type="NCBI Taxonomy" id="2527968"/>
    <lineage>
        <taxon>Bacteria</taxon>
        <taxon>Pseudomonadati</taxon>
        <taxon>Planctomycetota</taxon>
        <taxon>Planctomycetia</taxon>
        <taxon>Pirellulales</taxon>
        <taxon>Pirellulaceae</taxon>
        <taxon>Aureliella</taxon>
    </lineage>
</organism>
<name>A0A518GAA9_9BACT</name>
<dbReference type="KEGG" id="ahel:Q31a_38360"/>
<dbReference type="AlphaFoldDB" id="A0A518GAA9"/>
<dbReference type="Proteomes" id="UP000318017">
    <property type="component" value="Chromosome"/>
</dbReference>
<reference evidence="1 2" key="1">
    <citation type="submission" date="2019-02" db="EMBL/GenBank/DDBJ databases">
        <title>Deep-cultivation of Planctomycetes and their phenomic and genomic characterization uncovers novel biology.</title>
        <authorList>
            <person name="Wiegand S."/>
            <person name="Jogler M."/>
            <person name="Boedeker C."/>
            <person name="Pinto D."/>
            <person name="Vollmers J."/>
            <person name="Rivas-Marin E."/>
            <person name="Kohn T."/>
            <person name="Peeters S.H."/>
            <person name="Heuer A."/>
            <person name="Rast P."/>
            <person name="Oberbeckmann S."/>
            <person name="Bunk B."/>
            <person name="Jeske O."/>
            <person name="Meyerdierks A."/>
            <person name="Storesund J.E."/>
            <person name="Kallscheuer N."/>
            <person name="Luecker S."/>
            <person name="Lage O.M."/>
            <person name="Pohl T."/>
            <person name="Merkel B.J."/>
            <person name="Hornburger P."/>
            <person name="Mueller R.-W."/>
            <person name="Bruemmer F."/>
            <person name="Labrenz M."/>
            <person name="Spormann A.M."/>
            <person name="Op den Camp H."/>
            <person name="Overmann J."/>
            <person name="Amann R."/>
            <person name="Jetten M.S.M."/>
            <person name="Mascher T."/>
            <person name="Medema M.H."/>
            <person name="Devos D.P."/>
            <person name="Kaster A.-K."/>
            <person name="Ovreas L."/>
            <person name="Rohde M."/>
            <person name="Galperin M.Y."/>
            <person name="Jogler C."/>
        </authorList>
    </citation>
    <scope>NUCLEOTIDE SEQUENCE [LARGE SCALE GENOMIC DNA]</scope>
    <source>
        <strain evidence="1 2">Q31a</strain>
    </source>
</reference>
<gene>
    <name evidence="1" type="ORF">Q31a_38360</name>
</gene>
<proteinExistence type="predicted"/>
<sequence>MGQEMQVLRLGALTLVALAHSGGGQCSVVFRSVQVLALNACGEER</sequence>
<dbReference type="EMBL" id="CP036298">
    <property type="protein sequence ID" value="QDV25510.1"/>
    <property type="molecule type" value="Genomic_DNA"/>
</dbReference>
<evidence type="ECO:0000313" key="2">
    <source>
        <dbReference type="Proteomes" id="UP000318017"/>
    </source>
</evidence>
<evidence type="ECO:0000313" key="1">
    <source>
        <dbReference type="EMBL" id="QDV25510.1"/>
    </source>
</evidence>
<keyword evidence="2" id="KW-1185">Reference proteome</keyword>
<accession>A0A518GAA9</accession>
<protein>
    <submittedName>
        <fullName evidence="1">Uncharacterized protein</fullName>
    </submittedName>
</protein>